<dbReference type="OrthoDB" id="669440at2759"/>
<dbReference type="Pfam" id="PF00006">
    <property type="entry name" value="ATP-synt_ab"/>
    <property type="match status" value="1"/>
</dbReference>
<feature type="region of interest" description="Disordered" evidence="8">
    <location>
        <begin position="1"/>
        <end position="81"/>
    </location>
</feature>
<comment type="similarity">
    <text evidence="2">Belongs to the GeBP family.</text>
</comment>
<dbReference type="AlphaFoldDB" id="A0A811P4V0"/>
<dbReference type="GO" id="GO:0046961">
    <property type="term" value="F:proton-transporting ATPase activity, rotational mechanism"/>
    <property type="evidence" value="ECO:0007669"/>
    <property type="project" value="InterPro"/>
</dbReference>
<dbReference type="PANTHER" id="PTHR43607:SF1">
    <property type="entry name" value="H(+)-TRANSPORTING TWO-SECTOR ATPASE"/>
    <property type="match status" value="1"/>
</dbReference>
<proteinExistence type="inferred from homology"/>
<dbReference type="Gene3D" id="3.40.50.300">
    <property type="entry name" value="P-loop containing nucleotide triphosphate hydrolases"/>
    <property type="match status" value="1"/>
</dbReference>
<sequence>MADDDPHDAAVSSSAGGDEDDEGTDTDASNSDLANPQGQDPLPFPDAASVPPHPLAPAPEPAGAIPPPQPQPQGLPAGASAADDSRRLFQRLWTDEEELLILRGFLDFTARRGTTFASHQYDTGPFYEEIRRRLSFDFTKSQLIEKLRRLKKKYRVCAARVAAQGAAFAFRSAHEGAIYDVARHIWRPAFRRGEGGGAADASDEDDINPVAAAAMEVGGGGGGGGSASSPTPTARGRGGRRVRRRTAQELEAPALPATSALMLTDAAEDRLVVAIENLAPAIAPPPPLQVPTVSPAAATPSPMPVSTGGATEEAMRSIMSPLLKEFISSVTVAGQTGFGLGLGTGFGGIGILGLGLGVAGPNPGTPSDDKWRQQQILELEVYLKRIELVREQVTAALQDLSSRSSLVTKGYCPIYMQLYTRPLYALVYEASKNDTKTMAKKHQDESSVLPTSETPSTHATPATQESECLATRSTGITIAEYFRDMGYSVSMMADSTSRWAEALCEISWRLAEMPADSGYPAYLAARLASFYERAGTVKCLGSPDRTGSATIVGVVSPPGGDFSDPVTSATLSIVQSWTDTWAVTAANGLASPLFHLGIIPGIAGYDITPAAKHSLSPSCGVQELFAQNIKVFNP</sequence>
<dbReference type="GO" id="GO:0005524">
    <property type="term" value="F:ATP binding"/>
    <property type="evidence" value="ECO:0007669"/>
    <property type="project" value="UniProtKB-KW"/>
</dbReference>
<evidence type="ECO:0000259" key="10">
    <source>
        <dbReference type="Pfam" id="PF04504"/>
    </source>
</evidence>
<feature type="domain" description="ATPase F1/V1/A1 complex alpha/beta subunit nucleotide-binding" evidence="9">
    <location>
        <begin position="466"/>
        <end position="576"/>
    </location>
</feature>
<dbReference type="InterPro" id="IPR053932">
    <property type="entry name" value="GeBP-like_DBD"/>
</dbReference>
<dbReference type="InterPro" id="IPR022878">
    <property type="entry name" value="V-ATPase_asu"/>
</dbReference>
<feature type="compositionally biased region" description="Gly residues" evidence="8">
    <location>
        <begin position="217"/>
        <end position="226"/>
    </location>
</feature>
<evidence type="ECO:0000256" key="2">
    <source>
        <dbReference type="ARBA" id="ARBA00010820"/>
    </source>
</evidence>
<feature type="compositionally biased region" description="Polar residues" evidence="8">
    <location>
        <begin position="446"/>
        <end position="465"/>
    </location>
</feature>
<evidence type="ECO:0000256" key="3">
    <source>
        <dbReference type="ARBA" id="ARBA00022448"/>
    </source>
</evidence>
<dbReference type="Proteomes" id="UP000604825">
    <property type="component" value="Unassembled WGS sequence"/>
</dbReference>
<protein>
    <submittedName>
        <fullName evidence="11">Uncharacterized protein</fullName>
    </submittedName>
</protein>
<accession>A0A811P4V0</accession>
<dbReference type="Pfam" id="PF04504">
    <property type="entry name" value="GeBP-like_DBD"/>
    <property type="match status" value="1"/>
</dbReference>
<feature type="domain" description="Glabrous enhancer-binding protein-like DBD" evidence="10">
    <location>
        <begin position="89"/>
        <end position="186"/>
    </location>
</feature>
<dbReference type="GO" id="GO:0046034">
    <property type="term" value="P:ATP metabolic process"/>
    <property type="evidence" value="ECO:0007669"/>
    <property type="project" value="InterPro"/>
</dbReference>
<keyword evidence="3" id="KW-0813">Transport</keyword>
<keyword evidence="12" id="KW-1185">Reference proteome</keyword>
<evidence type="ECO:0000313" key="11">
    <source>
        <dbReference type="EMBL" id="CAD6232275.1"/>
    </source>
</evidence>
<evidence type="ECO:0000256" key="1">
    <source>
        <dbReference type="ARBA" id="ARBA00008936"/>
    </source>
</evidence>
<evidence type="ECO:0000256" key="4">
    <source>
        <dbReference type="ARBA" id="ARBA00022741"/>
    </source>
</evidence>
<evidence type="ECO:0000256" key="5">
    <source>
        <dbReference type="ARBA" id="ARBA00022840"/>
    </source>
</evidence>
<comment type="caution">
    <text evidence="11">The sequence shown here is derived from an EMBL/GenBank/DDBJ whole genome shotgun (WGS) entry which is preliminary data.</text>
</comment>
<feature type="region of interest" description="Disordered" evidence="8">
    <location>
        <begin position="214"/>
        <end position="249"/>
    </location>
</feature>
<dbReference type="EMBL" id="CAJGYO010000005">
    <property type="protein sequence ID" value="CAD6232275.1"/>
    <property type="molecule type" value="Genomic_DNA"/>
</dbReference>
<evidence type="ECO:0000259" key="9">
    <source>
        <dbReference type="Pfam" id="PF00006"/>
    </source>
</evidence>
<evidence type="ECO:0000313" key="12">
    <source>
        <dbReference type="Proteomes" id="UP000604825"/>
    </source>
</evidence>
<organism evidence="11 12">
    <name type="scientific">Miscanthus lutarioriparius</name>
    <dbReference type="NCBI Taxonomy" id="422564"/>
    <lineage>
        <taxon>Eukaryota</taxon>
        <taxon>Viridiplantae</taxon>
        <taxon>Streptophyta</taxon>
        <taxon>Embryophyta</taxon>
        <taxon>Tracheophyta</taxon>
        <taxon>Spermatophyta</taxon>
        <taxon>Magnoliopsida</taxon>
        <taxon>Liliopsida</taxon>
        <taxon>Poales</taxon>
        <taxon>Poaceae</taxon>
        <taxon>PACMAD clade</taxon>
        <taxon>Panicoideae</taxon>
        <taxon>Andropogonodae</taxon>
        <taxon>Andropogoneae</taxon>
        <taxon>Saccharinae</taxon>
        <taxon>Miscanthus</taxon>
    </lineage>
</organism>
<keyword evidence="6" id="KW-1278">Translocase</keyword>
<evidence type="ECO:0000256" key="6">
    <source>
        <dbReference type="ARBA" id="ARBA00022967"/>
    </source>
</evidence>
<dbReference type="PANTHER" id="PTHR43607">
    <property type="entry name" value="V-TYPE PROTON ATPASE CATALYTIC SUBUNIT A"/>
    <property type="match status" value="1"/>
</dbReference>
<reference evidence="11" key="1">
    <citation type="submission" date="2020-10" db="EMBL/GenBank/DDBJ databases">
        <authorList>
            <person name="Han B."/>
            <person name="Lu T."/>
            <person name="Zhao Q."/>
            <person name="Huang X."/>
            <person name="Zhao Y."/>
        </authorList>
    </citation>
    <scope>NUCLEOTIDE SEQUENCE</scope>
</reference>
<keyword evidence="7" id="KW-0406">Ion transport</keyword>
<dbReference type="GO" id="GO:0000325">
    <property type="term" value="C:plant-type vacuole"/>
    <property type="evidence" value="ECO:0007669"/>
    <property type="project" value="TreeGrafter"/>
</dbReference>
<keyword evidence="4" id="KW-0547">Nucleotide-binding</keyword>
<gene>
    <name evidence="11" type="ORF">NCGR_LOCUS21960</name>
</gene>
<feature type="region of interest" description="Disordered" evidence="8">
    <location>
        <begin position="437"/>
        <end position="465"/>
    </location>
</feature>
<evidence type="ECO:0000256" key="7">
    <source>
        <dbReference type="ARBA" id="ARBA00023065"/>
    </source>
</evidence>
<comment type="similarity">
    <text evidence="1">Belongs to the ATPase alpha/beta chains family.</text>
</comment>
<keyword evidence="5" id="KW-0067">ATP-binding</keyword>
<dbReference type="InterPro" id="IPR000194">
    <property type="entry name" value="ATPase_F1/V1/A1_a/bsu_nucl-bd"/>
</dbReference>
<evidence type="ECO:0000256" key="8">
    <source>
        <dbReference type="SAM" id="MobiDB-lite"/>
    </source>
</evidence>
<feature type="compositionally biased region" description="Pro residues" evidence="8">
    <location>
        <begin position="51"/>
        <end position="73"/>
    </location>
</feature>
<dbReference type="SUPFAM" id="SSF52540">
    <property type="entry name" value="P-loop containing nucleoside triphosphate hydrolases"/>
    <property type="match status" value="1"/>
</dbReference>
<name>A0A811P4V0_9POAL</name>
<dbReference type="InterPro" id="IPR027417">
    <property type="entry name" value="P-loop_NTPase"/>
</dbReference>